<keyword evidence="2" id="KW-1185">Reference proteome</keyword>
<evidence type="ECO:0000313" key="1">
    <source>
        <dbReference type="EMBL" id="KAK7842843.1"/>
    </source>
</evidence>
<dbReference type="Proteomes" id="UP000237347">
    <property type="component" value="Unassembled WGS sequence"/>
</dbReference>
<dbReference type="Gramene" id="rna-CFP56_53027">
    <property type="protein sequence ID" value="cds-POE75416.1"/>
    <property type="gene ID" value="gene-CFP56_53027"/>
</dbReference>
<reference evidence="1 2" key="1">
    <citation type="journal article" date="2018" name="Sci. Data">
        <title>The draft genome sequence of cork oak.</title>
        <authorList>
            <person name="Ramos A.M."/>
            <person name="Usie A."/>
            <person name="Barbosa P."/>
            <person name="Barros P.M."/>
            <person name="Capote T."/>
            <person name="Chaves I."/>
            <person name="Simoes F."/>
            <person name="Abreu I."/>
            <person name="Carrasquinho I."/>
            <person name="Faro C."/>
            <person name="Guimaraes J.B."/>
            <person name="Mendonca D."/>
            <person name="Nobrega F."/>
            <person name="Rodrigues L."/>
            <person name="Saibo N.J.M."/>
            <person name="Varela M.C."/>
            <person name="Egas C."/>
            <person name="Matos J."/>
            <person name="Miguel C.M."/>
            <person name="Oliveira M.M."/>
            <person name="Ricardo C.P."/>
            <person name="Goncalves S."/>
        </authorList>
    </citation>
    <scope>NUCLEOTIDE SEQUENCE [LARGE SCALE GENOMIC DNA]</scope>
    <source>
        <strain evidence="2">cv. HL8</strain>
    </source>
</reference>
<dbReference type="AlphaFoldDB" id="A0AAW0KW33"/>
<gene>
    <name evidence="1" type="ORF">CFP56_013326</name>
</gene>
<accession>A0AAW0KW33</accession>
<evidence type="ECO:0000313" key="2">
    <source>
        <dbReference type="Proteomes" id="UP000237347"/>
    </source>
</evidence>
<proteinExistence type="predicted"/>
<name>A0AAW0KW33_QUESU</name>
<dbReference type="EMBL" id="PKMF04000214">
    <property type="protein sequence ID" value="KAK7842843.1"/>
    <property type="molecule type" value="Genomic_DNA"/>
</dbReference>
<protein>
    <submittedName>
        <fullName evidence="1">Uncharacterized protein</fullName>
    </submittedName>
</protein>
<organism evidence="1 2">
    <name type="scientific">Quercus suber</name>
    <name type="common">Cork oak</name>
    <dbReference type="NCBI Taxonomy" id="58331"/>
    <lineage>
        <taxon>Eukaryota</taxon>
        <taxon>Viridiplantae</taxon>
        <taxon>Streptophyta</taxon>
        <taxon>Embryophyta</taxon>
        <taxon>Tracheophyta</taxon>
        <taxon>Spermatophyta</taxon>
        <taxon>Magnoliopsida</taxon>
        <taxon>eudicotyledons</taxon>
        <taxon>Gunneridae</taxon>
        <taxon>Pentapetalae</taxon>
        <taxon>rosids</taxon>
        <taxon>fabids</taxon>
        <taxon>Fagales</taxon>
        <taxon>Fagaceae</taxon>
        <taxon>Quercus</taxon>
    </lineage>
</organism>
<comment type="caution">
    <text evidence="1">The sequence shown here is derived from an EMBL/GenBank/DDBJ whole genome shotgun (WGS) entry which is preliminary data.</text>
</comment>
<sequence length="120" mass="13261">MDNDEIGLRHVDGGDLTLSLLNRVINGGHGTSMKTRSTRFDLSSSFFSQNIPIFHLHQSLAFEKCLAAEETVAVELAASAAAAVEDARCSLTSAQRRPPPRPLLLVLLLRRHTLRDLRWA</sequence>